<evidence type="ECO:0000313" key="2">
    <source>
        <dbReference type="Proteomes" id="UP000283210"/>
    </source>
</evidence>
<gene>
    <name evidence="1" type="ORF">OJAV_G00007870</name>
</gene>
<protein>
    <submittedName>
        <fullName evidence="1">Uncharacterized protein</fullName>
    </submittedName>
</protein>
<organism evidence="1 2">
    <name type="scientific">Oryzias javanicus</name>
    <name type="common">Javanese ricefish</name>
    <name type="synonym">Aplocheilus javanicus</name>
    <dbReference type="NCBI Taxonomy" id="123683"/>
    <lineage>
        <taxon>Eukaryota</taxon>
        <taxon>Metazoa</taxon>
        <taxon>Chordata</taxon>
        <taxon>Craniata</taxon>
        <taxon>Vertebrata</taxon>
        <taxon>Euteleostomi</taxon>
        <taxon>Actinopterygii</taxon>
        <taxon>Neopterygii</taxon>
        <taxon>Teleostei</taxon>
        <taxon>Neoteleostei</taxon>
        <taxon>Acanthomorphata</taxon>
        <taxon>Ovalentaria</taxon>
        <taxon>Atherinomorphae</taxon>
        <taxon>Beloniformes</taxon>
        <taxon>Adrianichthyidae</taxon>
        <taxon>Oryziinae</taxon>
        <taxon>Oryzias</taxon>
    </lineage>
</organism>
<accession>A0A3S2UR09</accession>
<keyword evidence="2" id="KW-1185">Reference proteome</keyword>
<reference evidence="1 2" key="1">
    <citation type="submission" date="2018-11" db="EMBL/GenBank/DDBJ databases">
        <authorList>
            <person name="Lopez-Roques C."/>
            <person name="Donnadieu C."/>
            <person name="Bouchez O."/>
            <person name="Klopp C."/>
            <person name="Cabau C."/>
            <person name="Zahm M."/>
        </authorList>
    </citation>
    <scope>NUCLEOTIDE SEQUENCE [LARGE SCALE GENOMIC DNA]</scope>
    <source>
        <strain evidence="1">RS831</strain>
        <tissue evidence="1">Whole body</tissue>
    </source>
</reference>
<dbReference type="Proteomes" id="UP000283210">
    <property type="component" value="Chromosome 1"/>
</dbReference>
<name>A0A3S2UR09_ORYJA</name>
<proteinExistence type="predicted"/>
<evidence type="ECO:0000313" key="1">
    <source>
        <dbReference type="EMBL" id="RVE76433.1"/>
    </source>
</evidence>
<reference evidence="1 2" key="2">
    <citation type="submission" date="2019-01" db="EMBL/GenBank/DDBJ databases">
        <title>A chromosome length genome reference of the Java medaka (oryzias javanicus).</title>
        <authorList>
            <person name="Herpin A."/>
            <person name="Takehana Y."/>
            <person name="Naruse K."/>
            <person name="Ansai S."/>
            <person name="Kawaguchi M."/>
        </authorList>
    </citation>
    <scope>NUCLEOTIDE SEQUENCE [LARGE SCALE GENOMIC DNA]</scope>
    <source>
        <strain evidence="1">RS831</strain>
        <tissue evidence="1">Whole body</tissue>
    </source>
</reference>
<dbReference type="EMBL" id="CM012437">
    <property type="protein sequence ID" value="RVE76433.1"/>
    <property type="molecule type" value="Genomic_DNA"/>
</dbReference>
<sequence length="94" mass="10433">MLQMVDNSSKAGAAARRGFLSRTLQVCELCCRGDEQQWMHSASSPPVFFSWAFRHSAPLLNLVSHDHLRGGRLLALLCAGEKHEGQSQRMNTPP</sequence>
<dbReference type="AlphaFoldDB" id="A0A3S2UR09"/>